<dbReference type="InterPro" id="IPR039323">
    <property type="entry name" value="ANKRD_45/46/60"/>
</dbReference>
<dbReference type="PROSITE" id="PS50088">
    <property type="entry name" value="ANK_REPEAT"/>
    <property type="match status" value="1"/>
</dbReference>
<organism evidence="3 4">
    <name type="scientific">Sulfurimonas crateris</name>
    <dbReference type="NCBI Taxonomy" id="2574727"/>
    <lineage>
        <taxon>Bacteria</taxon>
        <taxon>Pseudomonadati</taxon>
        <taxon>Campylobacterota</taxon>
        <taxon>Epsilonproteobacteria</taxon>
        <taxon>Campylobacterales</taxon>
        <taxon>Sulfurimonadaceae</taxon>
        <taxon>Sulfurimonas</taxon>
    </lineage>
</organism>
<accession>A0A4U2Z9W4</accession>
<protein>
    <submittedName>
        <fullName evidence="3">Ankyrin repeat domain-containing protein</fullName>
    </submittedName>
</protein>
<keyword evidence="1" id="KW-0040">ANK repeat</keyword>
<name>A0A4U2Z9W4_9BACT</name>
<dbReference type="InterPro" id="IPR036770">
    <property type="entry name" value="Ankyrin_rpt-contain_sf"/>
</dbReference>
<dbReference type="RefSeq" id="WP_137012430.1">
    <property type="nucleotide sequence ID" value="NZ_SZPX01000002.1"/>
</dbReference>
<keyword evidence="4" id="KW-1185">Reference proteome</keyword>
<comment type="caution">
    <text evidence="3">The sequence shown here is derived from an EMBL/GenBank/DDBJ whole genome shotgun (WGS) entry which is preliminary data.</text>
</comment>
<keyword evidence="2" id="KW-0812">Transmembrane</keyword>
<dbReference type="Proteomes" id="UP000309561">
    <property type="component" value="Unassembled WGS sequence"/>
</dbReference>
<sequence length="261" mass="30038">MNDLQNIAVLILLFFLGWFWASSIFEAFKNIHFVRSEDESSKEHLPRVPFKLRKTFKNAIFGVLILLLTPLVVYTLMSQTIKEQWFIPFFIPSLIYLPFLFINKKDEEQIEHQRAELDESDRRETILRICKKLSNRESKSCRKTNTQQYNAILHYLKNSQNPDEIFEDRYTLLLPSSCCGDYKLVKSLIEHGSDVNFKSSTGNCAIHLAAKYGFEEIVELLINSGADIETKDADGKTPLMHAQENGHSNIAAILSKASKED</sequence>
<dbReference type="AlphaFoldDB" id="A0A4U2Z9W4"/>
<evidence type="ECO:0000256" key="1">
    <source>
        <dbReference type="PROSITE-ProRule" id="PRU00023"/>
    </source>
</evidence>
<keyword evidence="2" id="KW-0472">Membrane</keyword>
<dbReference type="EMBL" id="SZPX01000002">
    <property type="protein sequence ID" value="TKI70412.1"/>
    <property type="molecule type" value="Genomic_DNA"/>
</dbReference>
<dbReference type="OrthoDB" id="5365108at2"/>
<dbReference type="Pfam" id="PF12796">
    <property type="entry name" value="Ank_2"/>
    <property type="match status" value="1"/>
</dbReference>
<evidence type="ECO:0000256" key="2">
    <source>
        <dbReference type="SAM" id="Phobius"/>
    </source>
</evidence>
<dbReference type="PANTHER" id="PTHR22677">
    <property type="entry name" value="ANKYRIN REPEAT DOMAIN-CONTAINING PROTEIN 60"/>
    <property type="match status" value="1"/>
</dbReference>
<dbReference type="PANTHER" id="PTHR22677:SF4">
    <property type="entry name" value="USHER SYNDROME TYPE-1G PROTEIN-LIKE PROTEIN"/>
    <property type="match status" value="1"/>
</dbReference>
<feature type="transmembrane region" description="Helical" evidence="2">
    <location>
        <begin position="85"/>
        <end position="102"/>
    </location>
</feature>
<feature type="transmembrane region" description="Helical" evidence="2">
    <location>
        <begin position="59"/>
        <end position="79"/>
    </location>
</feature>
<evidence type="ECO:0000313" key="3">
    <source>
        <dbReference type="EMBL" id="TKI70412.1"/>
    </source>
</evidence>
<keyword evidence="2" id="KW-1133">Transmembrane helix</keyword>
<dbReference type="PROSITE" id="PS50297">
    <property type="entry name" value="ANK_REP_REGION"/>
    <property type="match status" value="1"/>
</dbReference>
<gene>
    <name evidence="3" type="ORF">FCU45_03770</name>
</gene>
<dbReference type="InterPro" id="IPR002110">
    <property type="entry name" value="Ankyrin_rpt"/>
</dbReference>
<dbReference type="SMART" id="SM00248">
    <property type="entry name" value="ANK"/>
    <property type="match status" value="3"/>
</dbReference>
<evidence type="ECO:0000313" key="4">
    <source>
        <dbReference type="Proteomes" id="UP000309561"/>
    </source>
</evidence>
<feature type="transmembrane region" description="Helical" evidence="2">
    <location>
        <begin position="6"/>
        <end position="25"/>
    </location>
</feature>
<proteinExistence type="predicted"/>
<dbReference type="Gene3D" id="1.25.40.20">
    <property type="entry name" value="Ankyrin repeat-containing domain"/>
    <property type="match status" value="1"/>
</dbReference>
<reference evidence="3 4" key="1">
    <citation type="submission" date="2019-04" db="EMBL/GenBank/DDBJ databases">
        <title>Sulfurimonas crateris sp. nov. a facultative anaerobic sulfur-oxidizing chemolithautotrophic bacterium isolated from a terrestrial mud vulcano.</title>
        <authorList>
            <person name="Ratnikova N.M."/>
            <person name="Slobodkin A.I."/>
            <person name="Merkel A.Y."/>
            <person name="Novikov A."/>
            <person name="Bonch-Osmolovskaya E.A."/>
            <person name="Slobodkina G.B."/>
        </authorList>
    </citation>
    <scope>NUCLEOTIDE SEQUENCE [LARGE SCALE GENOMIC DNA]</scope>
    <source>
        <strain evidence="3 4">SN118</strain>
    </source>
</reference>
<dbReference type="SUPFAM" id="SSF48403">
    <property type="entry name" value="Ankyrin repeat"/>
    <property type="match status" value="1"/>
</dbReference>
<feature type="repeat" description="ANK" evidence="1">
    <location>
        <begin position="201"/>
        <end position="233"/>
    </location>
</feature>